<accession>X1RZY3</accession>
<evidence type="ECO:0000313" key="1">
    <source>
        <dbReference type="EMBL" id="GAI61069.1"/>
    </source>
</evidence>
<gene>
    <name evidence="1" type="ORF">S12H4_07722</name>
</gene>
<dbReference type="SUPFAM" id="SSF55486">
    <property type="entry name" value="Metalloproteases ('zincins'), catalytic domain"/>
    <property type="match status" value="1"/>
</dbReference>
<proteinExistence type="predicted"/>
<comment type="caution">
    <text evidence="1">The sequence shown here is derived from an EMBL/GenBank/DDBJ whole genome shotgun (WGS) entry which is preliminary data.</text>
</comment>
<protein>
    <submittedName>
        <fullName evidence="1">Uncharacterized protein</fullName>
    </submittedName>
</protein>
<dbReference type="InterPro" id="IPR038555">
    <property type="entry name" value="Zincin_1_sf"/>
</dbReference>
<organism evidence="1">
    <name type="scientific">marine sediment metagenome</name>
    <dbReference type="NCBI Taxonomy" id="412755"/>
    <lineage>
        <taxon>unclassified sequences</taxon>
        <taxon>metagenomes</taxon>
        <taxon>ecological metagenomes</taxon>
    </lineage>
</organism>
<dbReference type="InterPro" id="IPR010428">
    <property type="entry name" value="Zincin_1"/>
</dbReference>
<dbReference type="EMBL" id="BARW01002888">
    <property type="protein sequence ID" value="GAI61069.1"/>
    <property type="molecule type" value="Genomic_DNA"/>
</dbReference>
<name>X1RZY3_9ZZZZ</name>
<reference evidence="1" key="1">
    <citation type="journal article" date="2014" name="Front. Microbiol.">
        <title>High frequency of phylogenetically diverse reductive dehalogenase-homologous genes in deep subseafloor sedimentary metagenomes.</title>
        <authorList>
            <person name="Kawai M."/>
            <person name="Futagami T."/>
            <person name="Toyoda A."/>
            <person name="Takaki Y."/>
            <person name="Nishi S."/>
            <person name="Hori S."/>
            <person name="Arai W."/>
            <person name="Tsubouchi T."/>
            <person name="Morono Y."/>
            <person name="Uchiyama I."/>
            <person name="Ito T."/>
            <person name="Fujiyama A."/>
            <person name="Inagaki F."/>
            <person name="Takami H."/>
        </authorList>
    </citation>
    <scope>NUCLEOTIDE SEQUENCE</scope>
    <source>
        <strain evidence="1">Expedition CK06-06</strain>
    </source>
</reference>
<sequence>MEREKFEKLAEEALAQIPKKFKKLISNLAVIVEEKASREIFEKTGATPLSSILGHYHGVPFKHRGPFYGNIPPDVIVIFQLPSEN</sequence>
<dbReference type="AlphaFoldDB" id="X1RZY3"/>
<dbReference type="Gene3D" id="3.30.2010.20">
    <property type="match status" value="1"/>
</dbReference>
<dbReference type="Pfam" id="PF06262">
    <property type="entry name" value="Zincin_1"/>
    <property type="match status" value="1"/>
</dbReference>